<dbReference type="InterPro" id="IPR043502">
    <property type="entry name" value="DNA/RNA_pol_sf"/>
</dbReference>
<accession>A0ABQ8SHD5</accession>
<dbReference type="SUPFAM" id="SSF56672">
    <property type="entry name" value="DNA/RNA polymerases"/>
    <property type="match status" value="1"/>
</dbReference>
<name>A0ABQ8SHD5_PERAM</name>
<gene>
    <name evidence="2" type="ORF">ANN_15761</name>
</gene>
<sequence length="231" mass="25923">MSMRRCDGMVLLVLFHDESVCSDYGGKKGYLASESDEGDNAGEMSPGSSICSYWVEGKPRKKPQPGNLPRPGIEPGPPCFAARRANRYSTGVDPGVFVRVRQSMALRCNACLKSTDVCSNTCSDETVKQWIHISYLTLNIYNLYNQNEITIQTERETSNWVPINQGVRQGCGLSPLLFIIYMNHILKIWRQGHHAGIQINRNTCLDTLLFADDQLIIAKTEDELQRAVHNL</sequence>
<dbReference type="Pfam" id="PF00078">
    <property type="entry name" value="RVT_1"/>
    <property type="match status" value="1"/>
</dbReference>
<dbReference type="PANTHER" id="PTHR47027:SF8">
    <property type="entry name" value="RIBONUCLEASE H"/>
    <property type="match status" value="1"/>
</dbReference>
<dbReference type="Proteomes" id="UP001148838">
    <property type="component" value="Unassembled WGS sequence"/>
</dbReference>
<proteinExistence type="predicted"/>
<evidence type="ECO:0000259" key="1">
    <source>
        <dbReference type="Pfam" id="PF00078"/>
    </source>
</evidence>
<dbReference type="PANTHER" id="PTHR47027">
    <property type="entry name" value="REVERSE TRANSCRIPTASE DOMAIN-CONTAINING PROTEIN"/>
    <property type="match status" value="1"/>
</dbReference>
<protein>
    <recommendedName>
        <fullName evidence="1">Reverse transcriptase domain-containing protein</fullName>
    </recommendedName>
</protein>
<evidence type="ECO:0000313" key="3">
    <source>
        <dbReference type="Proteomes" id="UP001148838"/>
    </source>
</evidence>
<dbReference type="EMBL" id="JAJSOF020000027">
    <property type="protein sequence ID" value="KAJ4433458.1"/>
    <property type="molecule type" value="Genomic_DNA"/>
</dbReference>
<reference evidence="2 3" key="1">
    <citation type="journal article" date="2022" name="Allergy">
        <title>Genome assembly and annotation of Periplaneta americana reveal a comprehensive cockroach allergen profile.</title>
        <authorList>
            <person name="Wang L."/>
            <person name="Xiong Q."/>
            <person name="Saelim N."/>
            <person name="Wang L."/>
            <person name="Nong W."/>
            <person name="Wan A.T."/>
            <person name="Shi M."/>
            <person name="Liu X."/>
            <person name="Cao Q."/>
            <person name="Hui J.H.L."/>
            <person name="Sookrung N."/>
            <person name="Leung T.F."/>
            <person name="Tungtrongchitr A."/>
            <person name="Tsui S.K.W."/>
        </authorList>
    </citation>
    <scope>NUCLEOTIDE SEQUENCE [LARGE SCALE GENOMIC DNA]</scope>
    <source>
        <strain evidence="2">PWHHKU_190912</strain>
    </source>
</reference>
<dbReference type="InterPro" id="IPR000477">
    <property type="entry name" value="RT_dom"/>
</dbReference>
<evidence type="ECO:0000313" key="2">
    <source>
        <dbReference type="EMBL" id="KAJ4433458.1"/>
    </source>
</evidence>
<feature type="domain" description="Reverse transcriptase" evidence="1">
    <location>
        <begin position="136"/>
        <end position="229"/>
    </location>
</feature>
<keyword evidence="3" id="KW-1185">Reference proteome</keyword>
<comment type="caution">
    <text evidence="2">The sequence shown here is derived from an EMBL/GenBank/DDBJ whole genome shotgun (WGS) entry which is preliminary data.</text>
</comment>
<organism evidence="2 3">
    <name type="scientific">Periplaneta americana</name>
    <name type="common">American cockroach</name>
    <name type="synonym">Blatta americana</name>
    <dbReference type="NCBI Taxonomy" id="6978"/>
    <lineage>
        <taxon>Eukaryota</taxon>
        <taxon>Metazoa</taxon>
        <taxon>Ecdysozoa</taxon>
        <taxon>Arthropoda</taxon>
        <taxon>Hexapoda</taxon>
        <taxon>Insecta</taxon>
        <taxon>Pterygota</taxon>
        <taxon>Neoptera</taxon>
        <taxon>Polyneoptera</taxon>
        <taxon>Dictyoptera</taxon>
        <taxon>Blattodea</taxon>
        <taxon>Blattoidea</taxon>
        <taxon>Blattidae</taxon>
        <taxon>Blattinae</taxon>
        <taxon>Periplaneta</taxon>
    </lineage>
</organism>